<reference evidence="1" key="2">
    <citation type="journal article" date="2023" name="Science">
        <title>Genomic signatures of disease resistance in endangered staghorn corals.</title>
        <authorList>
            <person name="Vollmer S.V."/>
            <person name="Selwyn J.D."/>
            <person name="Despard B.A."/>
            <person name="Roesel C.L."/>
        </authorList>
    </citation>
    <scope>NUCLEOTIDE SEQUENCE</scope>
    <source>
        <strain evidence="1">K2</strain>
    </source>
</reference>
<proteinExistence type="predicted"/>
<gene>
    <name evidence="1" type="ORF">P5673_021826</name>
</gene>
<sequence length="140" mass="15914">MDLMNIIDAEMEVNDEMTSPELAQKRFEEEGSIESTITVMLWRDFYSLLSISLSCYPGSWQESGPKSCEKSTAKPRQTSVYMPDRSALKSIPLKSHLVLYSLMYLSNTSRASGIYAHFFAFFTEESGQLAAFLFPFDLVH</sequence>
<reference evidence="1" key="1">
    <citation type="journal article" date="2023" name="G3 (Bethesda)">
        <title>Whole genome assembly and annotation of the endangered Caribbean coral Acropora cervicornis.</title>
        <authorList>
            <person name="Selwyn J.D."/>
            <person name="Vollmer S.V."/>
        </authorList>
    </citation>
    <scope>NUCLEOTIDE SEQUENCE</scope>
    <source>
        <strain evidence="1">K2</strain>
    </source>
</reference>
<evidence type="ECO:0000313" key="2">
    <source>
        <dbReference type="Proteomes" id="UP001249851"/>
    </source>
</evidence>
<dbReference type="EMBL" id="JARQWQ010000057">
    <property type="protein sequence ID" value="KAK2556216.1"/>
    <property type="molecule type" value="Genomic_DNA"/>
</dbReference>
<dbReference type="AlphaFoldDB" id="A0AAD9V019"/>
<accession>A0AAD9V019</accession>
<name>A0AAD9V019_ACRCE</name>
<organism evidence="1 2">
    <name type="scientific">Acropora cervicornis</name>
    <name type="common">Staghorn coral</name>
    <dbReference type="NCBI Taxonomy" id="6130"/>
    <lineage>
        <taxon>Eukaryota</taxon>
        <taxon>Metazoa</taxon>
        <taxon>Cnidaria</taxon>
        <taxon>Anthozoa</taxon>
        <taxon>Hexacorallia</taxon>
        <taxon>Scleractinia</taxon>
        <taxon>Astrocoeniina</taxon>
        <taxon>Acroporidae</taxon>
        <taxon>Acropora</taxon>
    </lineage>
</organism>
<dbReference type="Proteomes" id="UP001249851">
    <property type="component" value="Unassembled WGS sequence"/>
</dbReference>
<protein>
    <submittedName>
        <fullName evidence="1">Uncharacterized protein</fullName>
    </submittedName>
</protein>
<evidence type="ECO:0000313" key="1">
    <source>
        <dbReference type="EMBL" id="KAK2556216.1"/>
    </source>
</evidence>
<keyword evidence="2" id="KW-1185">Reference proteome</keyword>
<comment type="caution">
    <text evidence="1">The sequence shown here is derived from an EMBL/GenBank/DDBJ whole genome shotgun (WGS) entry which is preliminary data.</text>
</comment>